<accession>A0A4Y2H985</accession>
<sequence length="94" mass="10698">MLILNIPFPFEKHISENCFTPPLRSIRVKLNESRCNSSSIEAGVLVAITGQSPTSLKGGMYYHFRKDSRPAPFLYPRPGERTRLLIRRFSSTSN</sequence>
<comment type="caution">
    <text evidence="1">The sequence shown here is derived from an EMBL/GenBank/DDBJ whole genome shotgun (WGS) entry which is preliminary data.</text>
</comment>
<dbReference type="Proteomes" id="UP000499080">
    <property type="component" value="Unassembled WGS sequence"/>
</dbReference>
<keyword evidence="2" id="KW-1185">Reference proteome</keyword>
<evidence type="ECO:0000313" key="1">
    <source>
        <dbReference type="EMBL" id="GBM61849.1"/>
    </source>
</evidence>
<protein>
    <submittedName>
        <fullName evidence="1">Uncharacterized protein</fullName>
    </submittedName>
</protein>
<dbReference type="EMBL" id="BGPR01001788">
    <property type="protein sequence ID" value="GBM61849.1"/>
    <property type="molecule type" value="Genomic_DNA"/>
</dbReference>
<proteinExistence type="predicted"/>
<dbReference type="AlphaFoldDB" id="A0A4Y2H985"/>
<organism evidence="1 2">
    <name type="scientific">Araneus ventricosus</name>
    <name type="common">Orbweaver spider</name>
    <name type="synonym">Epeira ventricosa</name>
    <dbReference type="NCBI Taxonomy" id="182803"/>
    <lineage>
        <taxon>Eukaryota</taxon>
        <taxon>Metazoa</taxon>
        <taxon>Ecdysozoa</taxon>
        <taxon>Arthropoda</taxon>
        <taxon>Chelicerata</taxon>
        <taxon>Arachnida</taxon>
        <taxon>Araneae</taxon>
        <taxon>Araneomorphae</taxon>
        <taxon>Entelegynae</taxon>
        <taxon>Araneoidea</taxon>
        <taxon>Araneidae</taxon>
        <taxon>Araneus</taxon>
    </lineage>
</organism>
<evidence type="ECO:0000313" key="2">
    <source>
        <dbReference type="Proteomes" id="UP000499080"/>
    </source>
</evidence>
<reference evidence="1 2" key="1">
    <citation type="journal article" date="2019" name="Sci. Rep.">
        <title>Orb-weaving spider Araneus ventricosus genome elucidates the spidroin gene catalogue.</title>
        <authorList>
            <person name="Kono N."/>
            <person name="Nakamura H."/>
            <person name="Ohtoshi R."/>
            <person name="Moran D.A.P."/>
            <person name="Shinohara A."/>
            <person name="Yoshida Y."/>
            <person name="Fujiwara M."/>
            <person name="Mori M."/>
            <person name="Tomita M."/>
            <person name="Arakawa K."/>
        </authorList>
    </citation>
    <scope>NUCLEOTIDE SEQUENCE [LARGE SCALE GENOMIC DNA]</scope>
</reference>
<name>A0A4Y2H985_ARAVE</name>
<gene>
    <name evidence="1" type="ORF">AVEN_265496_1</name>
</gene>